<dbReference type="OrthoDB" id="1470350at2759"/>
<dbReference type="Pfam" id="PF00067">
    <property type="entry name" value="p450"/>
    <property type="match status" value="1"/>
</dbReference>
<dbReference type="PRINTS" id="PR00465">
    <property type="entry name" value="EP450IV"/>
</dbReference>
<dbReference type="InterPro" id="IPR002403">
    <property type="entry name" value="Cyt_P450_E_grp-IV"/>
</dbReference>
<evidence type="ECO:0000256" key="1">
    <source>
        <dbReference type="ARBA" id="ARBA00001971"/>
    </source>
</evidence>
<evidence type="ECO:0000313" key="9">
    <source>
        <dbReference type="Proteomes" id="UP000319160"/>
    </source>
</evidence>
<evidence type="ECO:0000256" key="6">
    <source>
        <dbReference type="ARBA" id="ARBA00023033"/>
    </source>
</evidence>
<dbReference type="Gene3D" id="1.10.630.10">
    <property type="entry name" value="Cytochrome P450"/>
    <property type="match status" value="1"/>
</dbReference>
<evidence type="ECO:0000256" key="7">
    <source>
        <dbReference type="SAM" id="SignalP"/>
    </source>
</evidence>
<evidence type="ECO:0000313" key="8">
    <source>
        <dbReference type="EMBL" id="TRX88337.1"/>
    </source>
</evidence>
<dbReference type="SUPFAM" id="SSF48264">
    <property type="entry name" value="Cytochrome P450"/>
    <property type="match status" value="1"/>
</dbReference>
<dbReference type="PANTHER" id="PTHR24305:SF166">
    <property type="entry name" value="CYTOCHROME P450 12A4, MITOCHONDRIAL-RELATED"/>
    <property type="match status" value="1"/>
</dbReference>
<accession>A0A553HK62</accession>
<feature type="signal peptide" evidence="7">
    <location>
        <begin position="1"/>
        <end position="22"/>
    </location>
</feature>
<keyword evidence="5" id="KW-0408">Iron</keyword>
<comment type="caution">
    <text evidence="8">The sequence shown here is derived from an EMBL/GenBank/DDBJ whole genome shotgun (WGS) entry which is preliminary data.</text>
</comment>
<dbReference type="GO" id="GO:0016705">
    <property type="term" value="F:oxidoreductase activity, acting on paired donors, with incorporation or reduction of molecular oxygen"/>
    <property type="evidence" value="ECO:0007669"/>
    <property type="project" value="InterPro"/>
</dbReference>
<gene>
    <name evidence="8" type="ORF">FHL15_010775</name>
</gene>
<dbReference type="GO" id="GO:0005506">
    <property type="term" value="F:iron ion binding"/>
    <property type="evidence" value="ECO:0007669"/>
    <property type="project" value="InterPro"/>
</dbReference>
<dbReference type="InterPro" id="IPR036396">
    <property type="entry name" value="Cyt_P450_sf"/>
</dbReference>
<organism evidence="8 9">
    <name type="scientific">Xylaria flabelliformis</name>
    <dbReference type="NCBI Taxonomy" id="2512241"/>
    <lineage>
        <taxon>Eukaryota</taxon>
        <taxon>Fungi</taxon>
        <taxon>Dikarya</taxon>
        <taxon>Ascomycota</taxon>
        <taxon>Pezizomycotina</taxon>
        <taxon>Sordariomycetes</taxon>
        <taxon>Xylariomycetidae</taxon>
        <taxon>Xylariales</taxon>
        <taxon>Xylariaceae</taxon>
        <taxon>Xylaria</taxon>
    </lineage>
</organism>
<evidence type="ECO:0008006" key="10">
    <source>
        <dbReference type="Google" id="ProtNLM"/>
    </source>
</evidence>
<dbReference type="GO" id="GO:0020037">
    <property type="term" value="F:heme binding"/>
    <property type="evidence" value="ECO:0007669"/>
    <property type="project" value="InterPro"/>
</dbReference>
<evidence type="ECO:0000256" key="3">
    <source>
        <dbReference type="ARBA" id="ARBA00022617"/>
    </source>
</evidence>
<dbReference type="PANTHER" id="PTHR24305">
    <property type="entry name" value="CYTOCHROME P450"/>
    <property type="match status" value="1"/>
</dbReference>
<keyword evidence="4" id="KW-0479">Metal-binding</keyword>
<comment type="similarity">
    <text evidence="2">Belongs to the cytochrome P450 family.</text>
</comment>
<dbReference type="STRING" id="2512241.A0A553HK62"/>
<proteinExistence type="inferred from homology"/>
<sequence length="553" mass="63056">MDSIYLLALGALLLGIQVYRRAFPRPYPGIPHHKTSARRIWGDVPEMLKTIRITEDPSKFTFDQCKKLNSPVVQLFFGPFAKPAIFIEDVREVKDILSTRTREFDRSYKAQDTLRPMLGHSSLVKVTGPAFKSQRRLWEGLMSINFMRRVAAPEMYRVTLELIELLRARAAIADGRPIYFFEDLDLAAFDAIWKIVFGVDLNGVSQERQGIARITSSIKQPLSKDSVAEMPILPKPEMYETICFVIKGIEKTFTTYFQRLNHWLIRLGPEYRRKWGSKKRTVDAIINETRLRLVKLSGDELEATEETSGVVMGVRRQLLAQRGDLGSIPVPSQEDIHDELMMLLMSGHETKAGALSWAIKYLTACPEKQDRLRETLWKAFPERSNGDQPSVEDILTKSIPYLDACMEETLRFSTIASRLARTVTTDTTVLGFQIPKGASVTLSPYVGGKPMDIPEEVRSRTSQQAKNNFQSHWDPEGMDNWEPERWLADDGAFDPRKFPRLAFSAGPREFRINLTMIVLNFKLEPPPGELASMAAHQRILKVPRYCHVRLVAL</sequence>
<feature type="chain" id="PRO_5022003085" description="Cytochrome P450" evidence="7">
    <location>
        <begin position="23"/>
        <end position="553"/>
    </location>
</feature>
<dbReference type="Proteomes" id="UP000319160">
    <property type="component" value="Unassembled WGS sequence"/>
</dbReference>
<reference evidence="9" key="1">
    <citation type="submission" date="2019-06" db="EMBL/GenBank/DDBJ databases">
        <title>Draft genome sequence of the griseofulvin-producing fungus Xylaria cubensis strain G536.</title>
        <authorList>
            <person name="Mead M.E."/>
            <person name="Raja H.A."/>
            <person name="Steenwyk J.L."/>
            <person name="Knowles S.L."/>
            <person name="Oberlies N.H."/>
            <person name="Rokas A."/>
        </authorList>
    </citation>
    <scope>NUCLEOTIDE SEQUENCE [LARGE SCALE GENOMIC DNA]</scope>
    <source>
        <strain evidence="9">G536</strain>
    </source>
</reference>
<keyword evidence="9" id="KW-1185">Reference proteome</keyword>
<keyword evidence="6" id="KW-0560">Oxidoreductase</keyword>
<dbReference type="AlphaFoldDB" id="A0A553HK62"/>
<keyword evidence="7" id="KW-0732">Signal</keyword>
<dbReference type="InterPro" id="IPR050121">
    <property type="entry name" value="Cytochrome_P450_monoxygenase"/>
</dbReference>
<keyword evidence="6" id="KW-0503">Monooxygenase</keyword>
<dbReference type="GO" id="GO:0004497">
    <property type="term" value="F:monooxygenase activity"/>
    <property type="evidence" value="ECO:0007669"/>
    <property type="project" value="UniProtKB-KW"/>
</dbReference>
<dbReference type="InterPro" id="IPR001128">
    <property type="entry name" value="Cyt_P450"/>
</dbReference>
<evidence type="ECO:0000256" key="2">
    <source>
        <dbReference type="ARBA" id="ARBA00010617"/>
    </source>
</evidence>
<evidence type="ECO:0000256" key="4">
    <source>
        <dbReference type="ARBA" id="ARBA00022723"/>
    </source>
</evidence>
<name>A0A553HK62_9PEZI</name>
<keyword evidence="3" id="KW-0349">Heme</keyword>
<evidence type="ECO:0000256" key="5">
    <source>
        <dbReference type="ARBA" id="ARBA00023004"/>
    </source>
</evidence>
<protein>
    <recommendedName>
        <fullName evidence="10">Cytochrome P450</fullName>
    </recommendedName>
</protein>
<comment type="cofactor">
    <cofactor evidence="1">
        <name>heme</name>
        <dbReference type="ChEBI" id="CHEBI:30413"/>
    </cofactor>
</comment>
<dbReference type="EMBL" id="VFLP01000091">
    <property type="protein sequence ID" value="TRX88337.1"/>
    <property type="molecule type" value="Genomic_DNA"/>
</dbReference>